<evidence type="ECO:0000256" key="2">
    <source>
        <dbReference type="SAM" id="MobiDB-lite"/>
    </source>
</evidence>
<protein>
    <submittedName>
        <fullName evidence="4">Uncharacterized protein</fullName>
    </submittedName>
</protein>
<gene>
    <name evidence="4" type="ORF">CDEB00056_LOCUS3725</name>
</gene>
<feature type="signal peptide" evidence="3">
    <location>
        <begin position="1"/>
        <end position="23"/>
    </location>
</feature>
<accession>A0A7S3V5X8</accession>
<feature type="compositionally biased region" description="Low complexity" evidence="2">
    <location>
        <begin position="575"/>
        <end position="590"/>
    </location>
</feature>
<feature type="region of interest" description="Disordered" evidence="2">
    <location>
        <begin position="551"/>
        <end position="590"/>
    </location>
</feature>
<organism evidence="4">
    <name type="scientific">Chaetoceros debilis</name>
    <dbReference type="NCBI Taxonomy" id="122233"/>
    <lineage>
        <taxon>Eukaryota</taxon>
        <taxon>Sar</taxon>
        <taxon>Stramenopiles</taxon>
        <taxon>Ochrophyta</taxon>
        <taxon>Bacillariophyta</taxon>
        <taxon>Coscinodiscophyceae</taxon>
        <taxon>Chaetocerotophycidae</taxon>
        <taxon>Chaetocerotales</taxon>
        <taxon>Chaetocerotaceae</taxon>
        <taxon>Chaetoceros</taxon>
    </lineage>
</organism>
<dbReference type="Gene3D" id="1.25.40.10">
    <property type="entry name" value="Tetratricopeptide repeat domain"/>
    <property type="match status" value="2"/>
</dbReference>
<dbReference type="PANTHER" id="PTHR47942:SF63">
    <property type="entry name" value="PENTATRICOPEPTIDE REPEAT-CONTAINING PROTEIN"/>
    <property type="match status" value="1"/>
</dbReference>
<name>A0A7S3V5X8_9STRA</name>
<feature type="chain" id="PRO_5030621829" evidence="3">
    <location>
        <begin position="24"/>
        <end position="590"/>
    </location>
</feature>
<dbReference type="AlphaFoldDB" id="A0A7S3V5X8"/>
<dbReference type="InterPro" id="IPR002885">
    <property type="entry name" value="PPR_rpt"/>
</dbReference>
<dbReference type="EMBL" id="HBIO01005296">
    <property type="protein sequence ID" value="CAE0458884.1"/>
    <property type="molecule type" value="Transcribed_RNA"/>
</dbReference>
<evidence type="ECO:0000256" key="1">
    <source>
        <dbReference type="ARBA" id="ARBA00022737"/>
    </source>
</evidence>
<evidence type="ECO:0000256" key="3">
    <source>
        <dbReference type="SAM" id="SignalP"/>
    </source>
</evidence>
<dbReference type="InterPro" id="IPR011990">
    <property type="entry name" value="TPR-like_helical_dom_sf"/>
</dbReference>
<sequence>MISNTALGLLIALLSSSPYFVSSYVTSGLPGPKHRAWLKEMTVEVCDTAPGELSQEMCNRAPQLLSAWAKNPYTKTKKSNWKNKNKKNGSFVLSEHEGFPHHGKECAMFCEKILKRLVDERRAGNMDAIANTQSYNALIDVWSRTKEHGIGAQRAEQIVVGMQDAYSEGEVDVQPDLESFRLVLQAWSLASSQGQGREEHAPHRAQRMLEWMLMLYDSGENALIQPDGNCFEIVLNAWAKSNHKDAPRKTEELIMQMDRLYSEGNYKVKPNRMHFNQVLTAWSKSKPVDMPSPKQRQQYSIATARRAESILNHMNTISKGGETDYHPDNIYANAEQRTIDSANHDISPNIATYSAVCLAWAKSKHDDCGRRAEKILKQVEHRFKIYNDVNNTPDTILYNMVIDAHSKTSSNKAHVKSRAVLDRQINMVKKYGNKKCRPDVYSFTSVLASCASLNGSSSRKEKLHAFEIARSTFDEMCRSDVQPNHVTYGTMLKACGRLLPLGKERRKFTREYFRKACDAGCVGDMVLDRLKDAASPIQYNGLLNGHTRNTLPAEWTSQVPKNDNRRNTQMRSFKSNKGNRTNNGRNTQRS</sequence>
<dbReference type="PANTHER" id="PTHR47942">
    <property type="entry name" value="TETRATRICOPEPTIDE REPEAT (TPR)-LIKE SUPERFAMILY PROTEIN-RELATED"/>
    <property type="match status" value="1"/>
</dbReference>
<proteinExistence type="predicted"/>
<keyword evidence="1" id="KW-0677">Repeat</keyword>
<evidence type="ECO:0000313" key="4">
    <source>
        <dbReference type="EMBL" id="CAE0458884.1"/>
    </source>
</evidence>
<reference evidence="4" key="1">
    <citation type="submission" date="2021-01" db="EMBL/GenBank/DDBJ databases">
        <authorList>
            <person name="Corre E."/>
            <person name="Pelletier E."/>
            <person name="Niang G."/>
            <person name="Scheremetjew M."/>
            <person name="Finn R."/>
            <person name="Kale V."/>
            <person name="Holt S."/>
            <person name="Cochrane G."/>
            <person name="Meng A."/>
            <person name="Brown T."/>
            <person name="Cohen L."/>
        </authorList>
    </citation>
    <scope>NUCLEOTIDE SEQUENCE</scope>
    <source>
        <strain evidence="4">MM31A-1</strain>
    </source>
</reference>
<dbReference type="InterPro" id="IPR051222">
    <property type="entry name" value="PPR/CCM1_RNA-binding"/>
</dbReference>
<keyword evidence="3" id="KW-0732">Signal</keyword>
<feature type="compositionally biased region" description="Polar residues" evidence="2">
    <location>
        <begin position="551"/>
        <end position="573"/>
    </location>
</feature>
<dbReference type="Pfam" id="PF13812">
    <property type="entry name" value="PPR_3"/>
    <property type="match status" value="1"/>
</dbReference>